<organism evidence="2 3">
    <name type="scientific">Phialocephala subalpina</name>
    <dbReference type="NCBI Taxonomy" id="576137"/>
    <lineage>
        <taxon>Eukaryota</taxon>
        <taxon>Fungi</taxon>
        <taxon>Dikarya</taxon>
        <taxon>Ascomycota</taxon>
        <taxon>Pezizomycotina</taxon>
        <taxon>Leotiomycetes</taxon>
        <taxon>Helotiales</taxon>
        <taxon>Mollisiaceae</taxon>
        <taxon>Phialocephala</taxon>
        <taxon>Phialocephala fortinii species complex</taxon>
    </lineage>
</organism>
<evidence type="ECO:0000313" key="2">
    <source>
        <dbReference type="EMBL" id="CZR50854.1"/>
    </source>
</evidence>
<dbReference type="Gene3D" id="3.40.640.10">
    <property type="entry name" value="Type I PLP-dependent aspartate aminotransferase-like (Major domain)"/>
    <property type="match status" value="1"/>
</dbReference>
<dbReference type="Proteomes" id="UP000184330">
    <property type="component" value="Unassembled WGS sequence"/>
</dbReference>
<accession>A0A1L7WDK6</accession>
<gene>
    <name evidence="2" type="ORF">PAC_00728</name>
</gene>
<dbReference type="STRING" id="576137.A0A1L7WDK6"/>
<keyword evidence="3" id="KW-1185">Reference proteome</keyword>
<dbReference type="OrthoDB" id="10264306at2759"/>
<dbReference type="SUPFAM" id="SSF53383">
    <property type="entry name" value="PLP-dependent transferases"/>
    <property type="match status" value="1"/>
</dbReference>
<dbReference type="InterPro" id="IPR015421">
    <property type="entry name" value="PyrdxlP-dep_Trfase_major"/>
</dbReference>
<sequence>MATQTAYNHQVDVFRDAEYPMMHDKVYLDHGGTTIYAKSLIEEFSAKMINNLFGNPHSASAPAMLSGHMCDEIRLQALAFFNADPEHFDLVFVQNATAAIKLVGEAFCDLSDSSSAGSFWYGYHKDAHTSIVGVRELTKGTHHCFANDDEVEDWLNDSKAAREVIKVEALPCLFAYPGQSNMTGRRLPLNWAKKLRQSTAPLHQNAYTLLDAAALATATEIDLSDPESAPDFVALSFYKIFGFPDLGALIIRKESGHILSWRKYFGGGTINALTVIGEPTKQRKTTSLHDNLEDGTLPFHSIIALGCAIDVHKRLYGSMKKISQHTSYLAYRLYHGMASLVHYNGQPLCAIYNDVSEGRCTYGDPITQGGTLAFNLVRSNGKFIGHSFVEKQANDRGIFLRSGGLCNSGGITSYLKIESWQFMRAWSQGHRCGEAGLDNINGKPTGVVRVSLGAMTTMKDIDTFLAFLESEYVETERVLQLARFDDLNVHWGLETTISHDSGVGSTTEVSRRQNVAPHPQLRTMTSSPNISTMRAAPAVVLTRAFYEQRPGTATSTVDLPRAPTMSQRRPDTARHLVPLDSMRHYNDFDGPMGISPTTQLFIMNPVTNLGTTSGNTKQKGGFMKFLRGRKSSQLKET</sequence>
<dbReference type="InterPro" id="IPR015424">
    <property type="entry name" value="PyrdxlP-dep_Trfase"/>
</dbReference>
<dbReference type="InterPro" id="IPR015422">
    <property type="entry name" value="PyrdxlP-dep_Trfase_small"/>
</dbReference>
<proteinExistence type="predicted"/>
<reference evidence="2 3" key="1">
    <citation type="submission" date="2016-03" db="EMBL/GenBank/DDBJ databases">
        <authorList>
            <person name="Ploux O."/>
        </authorList>
    </citation>
    <scope>NUCLEOTIDE SEQUENCE [LARGE SCALE GENOMIC DNA]</scope>
    <source>
        <strain evidence="2 3">UAMH 11012</strain>
    </source>
</reference>
<name>A0A1L7WDK6_9HELO</name>
<dbReference type="GO" id="GO:0008265">
    <property type="term" value="F:molybdenum cofactor sulfurtransferase activity"/>
    <property type="evidence" value="ECO:0007669"/>
    <property type="project" value="TreeGrafter"/>
</dbReference>
<dbReference type="Gene3D" id="3.90.1150.10">
    <property type="entry name" value="Aspartate Aminotransferase, domain 1"/>
    <property type="match status" value="1"/>
</dbReference>
<evidence type="ECO:0000259" key="1">
    <source>
        <dbReference type="Pfam" id="PF00266"/>
    </source>
</evidence>
<protein>
    <submittedName>
        <fullName evidence="2">Related to hxB protein</fullName>
    </submittedName>
</protein>
<dbReference type="EMBL" id="FJOG01000001">
    <property type="protein sequence ID" value="CZR50854.1"/>
    <property type="molecule type" value="Genomic_DNA"/>
</dbReference>
<evidence type="ECO:0000313" key="3">
    <source>
        <dbReference type="Proteomes" id="UP000184330"/>
    </source>
</evidence>
<feature type="domain" description="Aminotransferase class V" evidence="1">
    <location>
        <begin position="26"/>
        <end position="343"/>
    </location>
</feature>
<dbReference type="AlphaFoldDB" id="A0A1L7WDK6"/>
<dbReference type="PANTHER" id="PTHR14237">
    <property type="entry name" value="MOLYBDOPTERIN COFACTOR SULFURASE MOSC"/>
    <property type="match status" value="1"/>
</dbReference>
<dbReference type="Pfam" id="PF00266">
    <property type="entry name" value="Aminotran_5"/>
    <property type="match status" value="1"/>
</dbReference>
<dbReference type="PANTHER" id="PTHR14237:SF80">
    <property type="entry name" value="MOLYBDENUM COFACTOR SULFURASE"/>
    <property type="match status" value="1"/>
</dbReference>
<dbReference type="InterPro" id="IPR000192">
    <property type="entry name" value="Aminotrans_V_dom"/>
</dbReference>
<dbReference type="GO" id="GO:0043545">
    <property type="term" value="P:molybdopterin cofactor metabolic process"/>
    <property type="evidence" value="ECO:0007669"/>
    <property type="project" value="TreeGrafter"/>
</dbReference>